<dbReference type="AlphaFoldDB" id="A0A2N7LGW6"/>
<evidence type="ECO:0000313" key="3">
    <source>
        <dbReference type="Proteomes" id="UP000235387"/>
    </source>
</evidence>
<proteinExistence type="predicted"/>
<evidence type="ECO:0000313" key="2">
    <source>
        <dbReference type="EMBL" id="PMN94818.1"/>
    </source>
</evidence>
<evidence type="ECO:0000256" key="1">
    <source>
        <dbReference type="SAM" id="SignalP"/>
    </source>
</evidence>
<reference evidence="3" key="1">
    <citation type="submission" date="2016-07" db="EMBL/GenBank/DDBJ databases">
        <title>Nontailed viruses are major unrecognized killers of bacteria in the ocean.</title>
        <authorList>
            <person name="Kauffman K."/>
            <person name="Hussain F."/>
            <person name="Yang J."/>
            <person name="Arevalo P."/>
            <person name="Brown J."/>
            <person name="Cutler M."/>
            <person name="Kelly L."/>
            <person name="Polz M.F."/>
        </authorList>
    </citation>
    <scope>NUCLEOTIDE SEQUENCE [LARGE SCALE GENOMIC DNA]</scope>
    <source>
        <strain evidence="3">10N.261.45.A10</strain>
    </source>
</reference>
<sequence length="372" mass="41494">MTRTMLTLSVFIGVLLHGQAAFAQESSLTIPKQPSDNIELTVHSNQAVSNPSELLAVFVGAPEHCCESRFPIAGKYRVDGNTVRFDPAFDFVKGQQYTISTRGQGADKPALEGFVIKPDQAFSSPQVTQIYPSGDDIPENTLRFYIQFSSPMQPHMATRFIKLVNENGITDDAAFMHFKQELWSEDRTRLTLLMDPGRIKRGVAQNLTLGPALLEGNRYSIIIKEGWPTANNGLSTQRYEKTFTVSKALRDLPSTNSWQIDAPETQTKGPLTLRFDRPFDQQLLKKAIRVLDSSGQIIAGNMTVDDNETRWQFTPDSVWQSDSIQVEVDARLEDVAGNNFRELMDHAITAKARDVDQHTIVVKLKSSSGDDA</sequence>
<feature type="signal peptide" evidence="1">
    <location>
        <begin position="1"/>
        <end position="23"/>
    </location>
</feature>
<protein>
    <recommendedName>
        <fullName evidence="4">SbsA Ig-like domain-containing protein</fullName>
    </recommendedName>
</protein>
<keyword evidence="1" id="KW-0732">Signal</keyword>
<dbReference type="EMBL" id="MDAL01000002">
    <property type="protein sequence ID" value="PMN94818.1"/>
    <property type="molecule type" value="Genomic_DNA"/>
</dbReference>
<organism evidence="2 3">
    <name type="scientific">Enterovibrio norvegicus</name>
    <dbReference type="NCBI Taxonomy" id="188144"/>
    <lineage>
        <taxon>Bacteria</taxon>
        <taxon>Pseudomonadati</taxon>
        <taxon>Pseudomonadota</taxon>
        <taxon>Gammaproteobacteria</taxon>
        <taxon>Vibrionales</taxon>
        <taxon>Vibrionaceae</taxon>
        <taxon>Enterovibrio</taxon>
    </lineage>
</organism>
<comment type="caution">
    <text evidence="2">The sequence shown here is derived from an EMBL/GenBank/DDBJ whole genome shotgun (WGS) entry which is preliminary data.</text>
</comment>
<name>A0A2N7LGW6_9GAMM</name>
<dbReference type="Proteomes" id="UP000235387">
    <property type="component" value="Unassembled WGS sequence"/>
</dbReference>
<gene>
    <name evidence="2" type="ORF">BCT23_01950</name>
</gene>
<accession>A0A2N7LGW6</accession>
<feature type="chain" id="PRO_5014724357" description="SbsA Ig-like domain-containing protein" evidence="1">
    <location>
        <begin position="24"/>
        <end position="372"/>
    </location>
</feature>
<evidence type="ECO:0008006" key="4">
    <source>
        <dbReference type="Google" id="ProtNLM"/>
    </source>
</evidence>
<dbReference type="RefSeq" id="WP_102389949.1">
    <property type="nucleotide sequence ID" value="NZ_MDAL01000002.1"/>
</dbReference>